<dbReference type="PANTHER" id="PTHR14097">
    <property type="entry name" value="OXIDOREDUCTASE HTATIP2"/>
    <property type="match status" value="1"/>
</dbReference>
<evidence type="ECO:0000313" key="2">
    <source>
        <dbReference type="EMBL" id="MXO63516.1"/>
    </source>
</evidence>
<proteinExistence type="predicted"/>
<dbReference type="InterPro" id="IPR016040">
    <property type="entry name" value="NAD(P)-bd_dom"/>
</dbReference>
<dbReference type="EMBL" id="WTYN01000002">
    <property type="protein sequence ID" value="MXO63516.1"/>
    <property type="molecule type" value="Genomic_DNA"/>
</dbReference>
<feature type="domain" description="NAD(P)-binding" evidence="1">
    <location>
        <begin position="11"/>
        <end position="155"/>
    </location>
</feature>
<protein>
    <submittedName>
        <fullName evidence="2">NAD(P)H-binding protein</fullName>
    </submittedName>
</protein>
<reference evidence="2 3" key="1">
    <citation type="submission" date="2019-12" db="EMBL/GenBank/DDBJ databases">
        <title>Genomic-based taxomic classification of the family Erythrobacteraceae.</title>
        <authorList>
            <person name="Xu L."/>
        </authorList>
    </citation>
    <scope>NUCLEOTIDE SEQUENCE [LARGE SCALE GENOMIC DNA]</scope>
    <source>
        <strain evidence="2 3">MCCC 1A09965</strain>
    </source>
</reference>
<organism evidence="2 3">
    <name type="scientific">Qipengyuania oceanensis</name>
    <dbReference type="NCBI Taxonomy" id="1463597"/>
    <lineage>
        <taxon>Bacteria</taxon>
        <taxon>Pseudomonadati</taxon>
        <taxon>Pseudomonadota</taxon>
        <taxon>Alphaproteobacteria</taxon>
        <taxon>Sphingomonadales</taxon>
        <taxon>Erythrobacteraceae</taxon>
        <taxon>Qipengyuania</taxon>
    </lineage>
</organism>
<name>A0A844YEJ3_9SPHN</name>
<dbReference type="Pfam" id="PF13460">
    <property type="entry name" value="NAD_binding_10"/>
    <property type="match status" value="1"/>
</dbReference>
<dbReference type="RefSeq" id="WP_160675858.1">
    <property type="nucleotide sequence ID" value="NZ_WTYN01000002.1"/>
</dbReference>
<evidence type="ECO:0000313" key="3">
    <source>
        <dbReference type="Proteomes" id="UP000445582"/>
    </source>
</evidence>
<comment type="caution">
    <text evidence="2">The sequence shown here is derived from an EMBL/GenBank/DDBJ whole genome shotgun (WGS) entry which is preliminary data.</text>
</comment>
<dbReference type="AlphaFoldDB" id="A0A844YEJ3"/>
<keyword evidence="3" id="KW-1185">Reference proteome</keyword>
<dbReference type="PANTHER" id="PTHR14097:SF7">
    <property type="entry name" value="OXIDOREDUCTASE HTATIP2"/>
    <property type="match status" value="1"/>
</dbReference>
<dbReference type="SUPFAM" id="SSF51735">
    <property type="entry name" value="NAD(P)-binding Rossmann-fold domains"/>
    <property type="match status" value="1"/>
</dbReference>
<dbReference type="Proteomes" id="UP000445582">
    <property type="component" value="Unassembled WGS sequence"/>
</dbReference>
<dbReference type="Gene3D" id="3.40.50.720">
    <property type="entry name" value="NAD(P)-binding Rossmann-like Domain"/>
    <property type="match status" value="1"/>
</dbReference>
<dbReference type="InterPro" id="IPR036291">
    <property type="entry name" value="NAD(P)-bd_dom_sf"/>
</dbReference>
<accession>A0A844YEJ3</accession>
<gene>
    <name evidence="2" type="ORF">GRI48_10880</name>
</gene>
<sequence>MFDVERIALVGATGLIGRKVIDISVGREDLRLTALARREVKLPEGAKMELFVADPAKWGEVFEAIRPVSVICALGTTWRKSGKEEAAFRAVDHDLVLKIARAAINADVKRFVAISSVGADALSKNFYLKTKGETDRELMHMKFDRLDILRPGLLRGFRGMDLRPAEQVGQMLGPVANLAMHGGLKRYRSIPADTVAKACLALAMRKARGRFRHEYEAIVKAANSLPAIGAD</sequence>
<evidence type="ECO:0000259" key="1">
    <source>
        <dbReference type="Pfam" id="PF13460"/>
    </source>
</evidence>
<dbReference type="OrthoDB" id="9798632at2"/>